<name>A0A3Q9IAF0_9BACL</name>
<sequence>MDSSPFVDRPETPIVEVCGGYRYADFQAQSMELMRKYPHLCRRSIGRSVLGRSIDCFMIGNGPERLHMNGAVHANEWITTPLLLRFMEDLLEHACSQRSEAIVHLLQQTTLWIVPMVNPDGVDLAQDGAAMVGDSWRSCLLAWNDGHDDFTAWKANIRGVDLNDQFPACWDTERERRQVCRPASQDYSGPCPLSEPEAQALAELTETVDFTRVLSLHTQGREIYWNYRDQEPPEAEAMADRLAAVSGYRAVKLSGSDAGYKDWFIMKFRRPGYTVEAGEGKNPLPPKQFDSIYRDLAPLLFEFIRG</sequence>
<dbReference type="GO" id="GO:0004181">
    <property type="term" value="F:metallocarboxypeptidase activity"/>
    <property type="evidence" value="ECO:0007669"/>
    <property type="project" value="InterPro"/>
</dbReference>
<keyword evidence="10" id="KW-1185">Reference proteome</keyword>
<dbReference type="PANTHER" id="PTHR11705:SF143">
    <property type="entry name" value="SLL0236 PROTEIN"/>
    <property type="match status" value="1"/>
</dbReference>
<keyword evidence="5" id="KW-0862">Zinc</keyword>
<evidence type="ECO:0000259" key="8">
    <source>
        <dbReference type="PROSITE" id="PS52035"/>
    </source>
</evidence>
<dbReference type="InterPro" id="IPR000834">
    <property type="entry name" value="Peptidase_M14"/>
</dbReference>
<dbReference type="PANTHER" id="PTHR11705">
    <property type="entry name" value="PROTEASE FAMILY M14 CARBOXYPEPTIDASE A,B"/>
    <property type="match status" value="1"/>
</dbReference>
<dbReference type="EMBL" id="CP034346">
    <property type="protein sequence ID" value="AZS16431.1"/>
    <property type="molecule type" value="Genomic_DNA"/>
</dbReference>
<dbReference type="SMART" id="SM00631">
    <property type="entry name" value="Zn_pept"/>
    <property type="match status" value="1"/>
</dbReference>
<dbReference type="SUPFAM" id="SSF53187">
    <property type="entry name" value="Zn-dependent exopeptidases"/>
    <property type="match status" value="1"/>
</dbReference>
<dbReference type="Gene3D" id="3.40.630.10">
    <property type="entry name" value="Zn peptidases"/>
    <property type="match status" value="1"/>
</dbReference>
<evidence type="ECO:0000256" key="3">
    <source>
        <dbReference type="ARBA" id="ARBA00022670"/>
    </source>
</evidence>
<evidence type="ECO:0000256" key="7">
    <source>
        <dbReference type="PROSITE-ProRule" id="PRU01379"/>
    </source>
</evidence>
<protein>
    <submittedName>
        <fullName evidence="9">Peptidase M14</fullName>
    </submittedName>
</protein>
<dbReference type="RefSeq" id="WP_127001034.1">
    <property type="nucleotide sequence ID" value="NZ_CP034346.1"/>
</dbReference>
<evidence type="ECO:0000256" key="4">
    <source>
        <dbReference type="ARBA" id="ARBA00022801"/>
    </source>
</evidence>
<keyword evidence="6" id="KW-0482">Metalloprotease</keyword>
<gene>
    <name evidence="9" type="ORF">EI981_19565</name>
</gene>
<keyword evidence="3" id="KW-0645">Protease</keyword>
<comment type="cofactor">
    <cofactor evidence="1">
        <name>Zn(2+)</name>
        <dbReference type="ChEBI" id="CHEBI:29105"/>
    </cofactor>
</comment>
<evidence type="ECO:0000256" key="2">
    <source>
        <dbReference type="ARBA" id="ARBA00005988"/>
    </source>
</evidence>
<dbReference type="Proteomes" id="UP000270678">
    <property type="component" value="Chromosome"/>
</dbReference>
<dbReference type="GO" id="GO:0005615">
    <property type="term" value="C:extracellular space"/>
    <property type="evidence" value="ECO:0007669"/>
    <property type="project" value="TreeGrafter"/>
</dbReference>
<dbReference type="InterPro" id="IPR034274">
    <property type="entry name" value="ENP1_M14_CPD"/>
</dbReference>
<comment type="similarity">
    <text evidence="2 7">Belongs to the peptidase M14 family.</text>
</comment>
<evidence type="ECO:0000256" key="5">
    <source>
        <dbReference type="ARBA" id="ARBA00022833"/>
    </source>
</evidence>
<dbReference type="OrthoDB" id="9802862at2"/>
<evidence type="ECO:0000256" key="1">
    <source>
        <dbReference type="ARBA" id="ARBA00001947"/>
    </source>
</evidence>
<feature type="active site" description="Proton donor/acceptor" evidence="7">
    <location>
        <position position="276"/>
    </location>
</feature>
<dbReference type="KEGG" id="plut:EI981_19565"/>
<dbReference type="CDD" id="cd06229">
    <property type="entry name" value="M14_Endopeptidase_I"/>
    <property type="match status" value="1"/>
</dbReference>
<dbReference type="PRINTS" id="PR00765">
    <property type="entry name" value="CRBOXYPTASEA"/>
</dbReference>
<evidence type="ECO:0000313" key="10">
    <source>
        <dbReference type="Proteomes" id="UP000270678"/>
    </source>
</evidence>
<organism evidence="9 10">
    <name type="scientific">Paenibacillus lutimineralis</name>
    <dbReference type="NCBI Taxonomy" id="2707005"/>
    <lineage>
        <taxon>Bacteria</taxon>
        <taxon>Bacillati</taxon>
        <taxon>Bacillota</taxon>
        <taxon>Bacilli</taxon>
        <taxon>Bacillales</taxon>
        <taxon>Paenibacillaceae</taxon>
        <taxon>Paenibacillus</taxon>
    </lineage>
</organism>
<dbReference type="AlphaFoldDB" id="A0A3Q9IAF0"/>
<dbReference type="GO" id="GO:0006508">
    <property type="term" value="P:proteolysis"/>
    <property type="evidence" value="ECO:0007669"/>
    <property type="project" value="UniProtKB-KW"/>
</dbReference>
<keyword evidence="4" id="KW-0378">Hydrolase</keyword>
<dbReference type="Pfam" id="PF00246">
    <property type="entry name" value="Peptidase_M14"/>
    <property type="match status" value="1"/>
</dbReference>
<reference evidence="10" key="1">
    <citation type="submission" date="2018-12" db="EMBL/GenBank/DDBJ databases">
        <title>Complete genome sequence of Paenibacillus sp. MBLB1234.</title>
        <authorList>
            <person name="Nam Y.-D."/>
            <person name="Kang J."/>
            <person name="Chung W.-H."/>
            <person name="Park Y.S."/>
        </authorList>
    </citation>
    <scope>NUCLEOTIDE SEQUENCE [LARGE SCALE GENOMIC DNA]</scope>
    <source>
        <strain evidence="10">MBLB1234</strain>
    </source>
</reference>
<proteinExistence type="inferred from homology"/>
<accession>A0A3Q9IAF0</accession>
<dbReference type="GO" id="GO:0008270">
    <property type="term" value="F:zinc ion binding"/>
    <property type="evidence" value="ECO:0007669"/>
    <property type="project" value="InterPro"/>
</dbReference>
<evidence type="ECO:0000256" key="6">
    <source>
        <dbReference type="ARBA" id="ARBA00023049"/>
    </source>
</evidence>
<evidence type="ECO:0000313" key="9">
    <source>
        <dbReference type="EMBL" id="AZS16431.1"/>
    </source>
</evidence>
<feature type="domain" description="Peptidase M14" evidence="8">
    <location>
        <begin position="19"/>
        <end position="304"/>
    </location>
</feature>
<dbReference type="PROSITE" id="PS52035">
    <property type="entry name" value="PEPTIDASE_M14"/>
    <property type="match status" value="1"/>
</dbReference>